<sequence>MPKAAVLLTAVGLCLGVALPAQAVDSVTPAPSTSTSATPVPSTSAPNLTQRLAIESTYAKGQGKASDKHGIAPSLYTGKWYSKKAERKRRCIVRKETGGNYNSVSSNGRYRGAYQMSRPLAVGATWMMQPEVKKELGEQAAAAVAKLRKVPTQKWNRYWQDRAFWTIWRNGQGRSHWPLRGC</sequence>
<protein>
    <submittedName>
        <fullName evidence="4">Unannotated protein</fullName>
    </submittedName>
</protein>
<evidence type="ECO:0000313" key="3">
    <source>
        <dbReference type="EMBL" id="CAB4659639.1"/>
    </source>
</evidence>
<evidence type="ECO:0000313" key="2">
    <source>
        <dbReference type="EMBL" id="CAB4626119.1"/>
    </source>
</evidence>
<proteinExistence type="predicted"/>
<organism evidence="4">
    <name type="scientific">freshwater metagenome</name>
    <dbReference type="NCBI Taxonomy" id="449393"/>
    <lineage>
        <taxon>unclassified sequences</taxon>
        <taxon>metagenomes</taxon>
        <taxon>ecological metagenomes</taxon>
    </lineage>
</organism>
<evidence type="ECO:0000256" key="1">
    <source>
        <dbReference type="SAM" id="MobiDB-lite"/>
    </source>
</evidence>
<evidence type="ECO:0000313" key="4">
    <source>
        <dbReference type="EMBL" id="CAB4918170.1"/>
    </source>
</evidence>
<dbReference type="EMBL" id="CAFBMO010000094">
    <property type="protein sequence ID" value="CAB4918170.1"/>
    <property type="molecule type" value="Genomic_DNA"/>
</dbReference>
<gene>
    <name evidence="2" type="ORF">UFOPK1908_01180</name>
    <name evidence="3" type="ORF">UFOPK2282_00450</name>
    <name evidence="4" type="ORF">UFOPK3576_01538</name>
</gene>
<name>A0A6J7HPT7_9ZZZZ</name>
<dbReference type="EMBL" id="CAEZWR010000037">
    <property type="protein sequence ID" value="CAB4659639.1"/>
    <property type="molecule type" value="Genomic_DNA"/>
</dbReference>
<dbReference type="AlphaFoldDB" id="A0A6J7HPT7"/>
<accession>A0A6J7HPT7</accession>
<feature type="region of interest" description="Disordered" evidence="1">
    <location>
        <begin position="26"/>
        <end position="45"/>
    </location>
</feature>
<reference evidence="4" key="1">
    <citation type="submission" date="2020-05" db="EMBL/GenBank/DDBJ databases">
        <authorList>
            <person name="Chiriac C."/>
            <person name="Salcher M."/>
            <person name="Ghai R."/>
            <person name="Kavagutti S V."/>
        </authorList>
    </citation>
    <scope>NUCLEOTIDE SEQUENCE</scope>
</reference>
<dbReference type="EMBL" id="CAEZVB010000065">
    <property type="protein sequence ID" value="CAB4626119.1"/>
    <property type="molecule type" value="Genomic_DNA"/>
</dbReference>